<accession>A0A6J5NKH8</accession>
<dbReference type="EMBL" id="LR796670">
    <property type="protein sequence ID" value="CAB4159373.1"/>
    <property type="molecule type" value="Genomic_DNA"/>
</dbReference>
<protein>
    <submittedName>
        <fullName evidence="1">Uncharacterized protein</fullName>
    </submittedName>
</protein>
<sequence length="62" mass="7158">MKKLAFILLILTSCKTTENCDAYGSVITFPPMHVHDWNDNVWQCHEFPADTLDLDKNSFTLK</sequence>
<organism evidence="1">
    <name type="scientific">uncultured Caudovirales phage</name>
    <dbReference type="NCBI Taxonomy" id="2100421"/>
    <lineage>
        <taxon>Viruses</taxon>
        <taxon>Duplodnaviria</taxon>
        <taxon>Heunggongvirae</taxon>
        <taxon>Uroviricota</taxon>
        <taxon>Caudoviricetes</taxon>
        <taxon>Peduoviridae</taxon>
        <taxon>Maltschvirus</taxon>
        <taxon>Maltschvirus maltsch</taxon>
    </lineage>
</organism>
<proteinExistence type="predicted"/>
<evidence type="ECO:0000313" key="1">
    <source>
        <dbReference type="EMBL" id="CAB4159373.1"/>
    </source>
</evidence>
<gene>
    <name evidence="1" type="ORF">UFOVP699_109</name>
</gene>
<reference evidence="1" key="1">
    <citation type="submission" date="2020-04" db="EMBL/GenBank/DDBJ databases">
        <authorList>
            <person name="Chiriac C."/>
            <person name="Salcher M."/>
            <person name="Ghai R."/>
            <person name="Kavagutti S V."/>
        </authorList>
    </citation>
    <scope>NUCLEOTIDE SEQUENCE</scope>
</reference>
<name>A0A6J5NKH8_9CAUD</name>